<dbReference type="GeneID" id="27897711"/>
<gene>
    <name evidence="3" type="ORF">SEPMUDRAFT_105382</name>
</gene>
<proteinExistence type="predicted"/>
<feature type="coiled-coil region" evidence="1">
    <location>
        <begin position="57"/>
        <end position="105"/>
    </location>
</feature>
<dbReference type="AlphaFoldDB" id="M3C481"/>
<feature type="region of interest" description="Disordered" evidence="2">
    <location>
        <begin position="1"/>
        <end position="35"/>
    </location>
</feature>
<reference evidence="3 4" key="1">
    <citation type="journal article" date="2012" name="PLoS Pathog.">
        <title>Diverse lifestyles and strategies of plant pathogenesis encoded in the genomes of eighteen Dothideomycetes fungi.</title>
        <authorList>
            <person name="Ohm R.A."/>
            <person name="Feau N."/>
            <person name="Henrissat B."/>
            <person name="Schoch C.L."/>
            <person name="Horwitz B.A."/>
            <person name="Barry K.W."/>
            <person name="Condon B.J."/>
            <person name="Copeland A.C."/>
            <person name="Dhillon B."/>
            <person name="Glaser F."/>
            <person name="Hesse C.N."/>
            <person name="Kosti I."/>
            <person name="LaButti K."/>
            <person name="Lindquist E.A."/>
            <person name="Lucas S."/>
            <person name="Salamov A.A."/>
            <person name="Bradshaw R.E."/>
            <person name="Ciuffetti L."/>
            <person name="Hamelin R.C."/>
            <person name="Kema G.H.J."/>
            <person name="Lawrence C."/>
            <person name="Scott J.A."/>
            <person name="Spatafora J.W."/>
            <person name="Turgeon B.G."/>
            <person name="de Wit P.J.G.M."/>
            <person name="Zhong S."/>
            <person name="Goodwin S.B."/>
            <person name="Grigoriev I.V."/>
        </authorList>
    </citation>
    <scope>NUCLEOTIDE SEQUENCE [LARGE SCALE GENOMIC DNA]</scope>
    <source>
        <strain evidence="3 4">SO2202</strain>
    </source>
</reference>
<keyword evidence="4" id="KW-1185">Reference proteome</keyword>
<accession>M3C481</accession>
<name>M3C481_SPHMS</name>
<organism evidence="3 4">
    <name type="scientific">Sphaerulina musiva (strain SO2202)</name>
    <name type="common">Poplar stem canker fungus</name>
    <name type="synonym">Septoria musiva</name>
    <dbReference type="NCBI Taxonomy" id="692275"/>
    <lineage>
        <taxon>Eukaryota</taxon>
        <taxon>Fungi</taxon>
        <taxon>Dikarya</taxon>
        <taxon>Ascomycota</taxon>
        <taxon>Pezizomycotina</taxon>
        <taxon>Dothideomycetes</taxon>
        <taxon>Dothideomycetidae</taxon>
        <taxon>Mycosphaerellales</taxon>
        <taxon>Mycosphaerellaceae</taxon>
        <taxon>Sphaerulina</taxon>
    </lineage>
</organism>
<dbReference type="HOGENOM" id="CLU_883299_0_0_1"/>
<dbReference type="Proteomes" id="UP000016931">
    <property type="component" value="Unassembled WGS sequence"/>
</dbReference>
<keyword evidence="1" id="KW-0175">Coiled coil</keyword>
<evidence type="ECO:0000256" key="1">
    <source>
        <dbReference type="SAM" id="Coils"/>
    </source>
</evidence>
<protein>
    <submittedName>
        <fullName evidence="3">Uncharacterized protein</fullName>
    </submittedName>
</protein>
<dbReference type="RefSeq" id="XP_016763197.1">
    <property type="nucleotide sequence ID" value="XM_016900574.1"/>
</dbReference>
<dbReference type="EMBL" id="KB456261">
    <property type="protein sequence ID" value="EMF15076.1"/>
    <property type="molecule type" value="Genomic_DNA"/>
</dbReference>
<sequence>MAAQQDSQHQHQQQPTLQATQPNTNPTQTQPDPLLYPLYPPSQQTITQAFQDQEVFIQNLEQEALVHERLIQHLHETLATQEKQRIALEEKCHRLQDLVDKYREHRNVPSTAVRDLMGILEGSNEALCYENFQEHTRVVELARRVEELEVELQAAAKVCQRAIPRQMELERENVELKGLVREREGRLRVVEEENEVLRVVEEENEVLRERLHRESWRRIEVQREKCYNIEEEREGQDYVCSNTSTYIFDLQQRYTIAFEEEYRDISAAWNVTGCPIIQARALRDIGILPNPECWANASRQVGYPHYWRRLLLAIF</sequence>
<evidence type="ECO:0000313" key="3">
    <source>
        <dbReference type="EMBL" id="EMF15076.1"/>
    </source>
</evidence>
<evidence type="ECO:0000313" key="4">
    <source>
        <dbReference type="Proteomes" id="UP000016931"/>
    </source>
</evidence>
<evidence type="ECO:0000256" key="2">
    <source>
        <dbReference type="SAM" id="MobiDB-lite"/>
    </source>
</evidence>